<dbReference type="PANTHER" id="PTHR42951">
    <property type="entry name" value="METALLO-BETA-LACTAMASE DOMAIN-CONTAINING"/>
    <property type="match status" value="1"/>
</dbReference>
<dbReference type="InterPro" id="IPR036866">
    <property type="entry name" value="RibonucZ/Hydroxyglut_hydro"/>
</dbReference>
<keyword evidence="2" id="KW-0378">Hydrolase</keyword>
<dbReference type="InterPro" id="IPR001279">
    <property type="entry name" value="Metallo-B-lactamas"/>
</dbReference>
<feature type="domain" description="Metallo-beta-lactamase" evidence="1">
    <location>
        <begin position="16"/>
        <end position="205"/>
    </location>
</feature>
<dbReference type="Pfam" id="PF00753">
    <property type="entry name" value="Lactamase_B"/>
    <property type="match status" value="1"/>
</dbReference>
<organism evidence="2 3">
    <name type="scientific">Halosimplex rubrum</name>
    <dbReference type="NCBI Taxonomy" id="869889"/>
    <lineage>
        <taxon>Archaea</taxon>
        <taxon>Methanobacteriati</taxon>
        <taxon>Methanobacteriota</taxon>
        <taxon>Stenosarchaea group</taxon>
        <taxon>Halobacteria</taxon>
        <taxon>Halobacteriales</taxon>
        <taxon>Haloarculaceae</taxon>
        <taxon>Halosimplex</taxon>
    </lineage>
</organism>
<sequence>MVTRLSDEVWWIELGGVNAYLVDDGGTLTLVDAGMPWHGGRVLDAVVDAEFALDDLDRVLVTHYDLDHVGGLARLDGLDLTIYAGRGDAPLVTGREAPPFSVPKGAFQRLVGPLVTPPETEVVPLVDGDEVGSFTAYETPGHTPGHVAYVSEELGLAALGDLVRESDGDLDTTPWVITDDTAAARESVARLAADAPGFEIAAPGHGVPFERGGRDRLAALAARFGQVREPARPPQ</sequence>
<gene>
    <name evidence="2" type="ORF">HZS55_13385</name>
</gene>
<name>A0A7D5P605_9EURY</name>
<evidence type="ECO:0000313" key="3">
    <source>
        <dbReference type="Proteomes" id="UP000509667"/>
    </source>
</evidence>
<dbReference type="OrthoDB" id="197151at2157"/>
<dbReference type="AlphaFoldDB" id="A0A7D5P605"/>
<dbReference type="InterPro" id="IPR050855">
    <property type="entry name" value="NDM-1-like"/>
</dbReference>
<accession>A0A7D5P605</accession>
<keyword evidence="3" id="KW-1185">Reference proteome</keyword>
<dbReference type="CDD" id="cd07721">
    <property type="entry name" value="yflN-like_MBL-fold"/>
    <property type="match status" value="1"/>
</dbReference>
<evidence type="ECO:0000259" key="1">
    <source>
        <dbReference type="SMART" id="SM00849"/>
    </source>
</evidence>
<dbReference type="PANTHER" id="PTHR42951:SF4">
    <property type="entry name" value="ACYL-COENZYME A THIOESTERASE MBLAC2"/>
    <property type="match status" value="1"/>
</dbReference>
<dbReference type="EMBL" id="CP058910">
    <property type="protein sequence ID" value="QLH78238.1"/>
    <property type="molecule type" value="Genomic_DNA"/>
</dbReference>
<proteinExistence type="predicted"/>
<dbReference type="SMART" id="SM00849">
    <property type="entry name" value="Lactamase_B"/>
    <property type="match status" value="1"/>
</dbReference>
<evidence type="ECO:0000313" key="2">
    <source>
        <dbReference type="EMBL" id="QLH78238.1"/>
    </source>
</evidence>
<dbReference type="Proteomes" id="UP000509667">
    <property type="component" value="Chromosome"/>
</dbReference>
<dbReference type="SUPFAM" id="SSF56281">
    <property type="entry name" value="Metallo-hydrolase/oxidoreductase"/>
    <property type="match status" value="1"/>
</dbReference>
<dbReference type="RefSeq" id="WP_179908160.1">
    <property type="nucleotide sequence ID" value="NZ_CP058910.1"/>
</dbReference>
<protein>
    <submittedName>
        <fullName evidence="2">MBL fold metallo-hydrolase</fullName>
    </submittedName>
</protein>
<dbReference type="GO" id="GO:0016787">
    <property type="term" value="F:hydrolase activity"/>
    <property type="evidence" value="ECO:0007669"/>
    <property type="project" value="UniProtKB-KW"/>
</dbReference>
<reference evidence="2 3" key="1">
    <citation type="submission" date="2020-07" db="EMBL/GenBank/DDBJ databases">
        <title>Halosimplex pelagicum sp. nov. and Halosimplex rubrum sp. nov., isolated from salted brown alga Laminaria, and emended description of the genus Halosimplex.</title>
        <authorList>
            <person name="Cui H."/>
        </authorList>
    </citation>
    <scope>NUCLEOTIDE SEQUENCE [LARGE SCALE GENOMIC DNA]</scope>
    <source>
        <strain evidence="2 3">R27</strain>
    </source>
</reference>
<dbReference type="GeneID" id="56078874"/>
<dbReference type="Gene3D" id="3.60.15.10">
    <property type="entry name" value="Ribonuclease Z/Hydroxyacylglutathione hydrolase-like"/>
    <property type="match status" value="1"/>
</dbReference>
<dbReference type="KEGG" id="hrr:HZS55_13385"/>